<evidence type="ECO:0000313" key="6">
    <source>
        <dbReference type="Proteomes" id="UP001197875"/>
    </source>
</evidence>
<dbReference type="Pfam" id="PF08352">
    <property type="entry name" value="oligo_HPY"/>
    <property type="match status" value="1"/>
</dbReference>
<gene>
    <name evidence="5" type="ORF">LKD71_15600</name>
</gene>
<evidence type="ECO:0000313" key="5">
    <source>
        <dbReference type="EMBL" id="MCC2191197.1"/>
    </source>
</evidence>
<dbReference type="InterPro" id="IPR027417">
    <property type="entry name" value="P-loop_NTPase"/>
</dbReference>
<proteinExistence type="predicted"/>
<organism evidence="5 6">
    <name type="scientific">Fusicatenibacter faecihominis</name>
    <dbReference type="NCBI Taxonomy" id="2881276"/>
    <lineage>
        <taxon>Bacteria</taxon>
        <taxon>Bacillati</taxon>
        <taxon>Bacillota</taxon>
        <taxon>Clostridia</taxon>
        <taxon>Lachnospirales</taxon>
        <taxon>Lachnospiraceae</taxon>
        <taxon>Fusicatenibacter</taxon>
    </lineage>
</organism>
<dbReference type="AlphaFoldDB" id="A0AAE3DV35"/>
<dbReference type="RefSeq" id="WP_227616147.1">
    <property type="nucleotide sequence ID" value="NZ_JAJEPR010000042.1"/>
</dbReference>
<comment type="caution">
    <text evidence="5">The sequence shown here is derived from an EMBL/GenBank/DDBJ whole genome shotgun (WGS) entry which is preliminary data.</text>
</comment>
<keyword evidence="6" id="KW-1185">Reference proteome</keyword>
<dbReference type="NCBIfam" id="TIGR01727">
    <property type="entry name" value="oligo_HPY"/>
    <property type="match status" value="1"/>
</dbReference>
<evidence type="ECO:0000256" key="2">
    <source>
        <dbReference type="ARBA" id="ARBA00022741"/>
    </source>
</evidence>
<dbReference type="InterPro" id="IPR013563">
    <property type="entry name" value="Oligopep_ABC_C"/>
</dbReference>
<keyword evidence="3" id="KW-0067">ATP-binding</keyword>
<keyword evidence="1" id="KW-0813">Transport</keyword>
<dbReference type="GO" id="GO:0015833">
    <property type="term" value="P:peptide transport"/>
    <property type="evidence" value="ECO:0007669"/>
    <property type="project" value="InterPro"/>
</dbReference>
<keyword evidence="2" id="KW-0547">Nucleotide-binding</keyword>
<name>A0AAE3DV35_9FIRM</name>
<evidence type="ECO:0000256" key="3">
    <source>
        <dbReference type="ARBA" id="ARBA00022840"/>
    </source>
</evidence>
<dbReference type="Proteomes" id="UP001197875">
    <property type="component" value="Unassembled WGS sequence"/>
</dbReference>
<dbReference type="GO" id="GO:0005524">
    <property type="term" value="F:ATP binding"/>
    <property type="evidence" value="ECO:0007669"/>
    <property type="project" value="UniProtKB-KW"/>
</dbReference>
<feature type="domain" description="Oligopeptide/dipeptide ABC transporter C-terminal" evidence="4">
    <location>
        <begin position="1"/>
        <end position="62"/>
    </location>
</feature>
<reference evidence="5 6" key="1">
    <citation type="submission" date="2021-10" db="EMBL/GenBank/DDBJ databases">
        <title>Anaerobic single-cell dispensing facilitates the cultivation of human gut bacteria.</title>
        <authorList>
            <person name="Afrizal A."/>
        </authorList>
    </citation>
    <scope>NUCLEOTIDE SEQUENCE [LARGE SCALE GENOMIC DNA]</scope>
    <source>
        <strain evidence="5 6">CLA-AA-H277</strain>
    </source>
</reference>
<dbReference type="Gene3D" id="3.40.50.300">
    <property type="entry name" value="P-loop containing nucleotide triphosphate hydrolases"/>
    <property type="match status" value="1"/>
</dbReference>
<accession>A0AAE3DV35</accession>
<protein>
    <recommendedName>
        <fullName evidence="4">Oligopeptide/dipeptide ABC transporter C-terminal domain-containing protein</fullName>
    </recommendedName>
</protein>
<evidence type="ECO:0000256" key="1">
    <source>
        <dbReference type="ARBA" id="ARBA00022448"/>
    </source>
</evidence>
<evidence type="ECO:0000259" key="4">
    <source>
        <dbReference type="Pfam" id="PF08352"/>
    </source>
</evidence>
<dbReference type="EMBL" id="JAJEPR010000042">
    <property type="protein sequence ID" value="MCC2191197.1"/>
    <property type="molecule type" value="Genomic_DNA"/>
</dbReference>
<sequence>MGSKEQIFDHPSHTYTRALLSAAPVFTRKEKAEKKRVLLEGDLPTPFNPPKGCRFVSRSQLKNQALVMVRETIYPFIKEVEELKVAFDDPGIVYVEDNDTAFSLCKQIPAYMCVVQSTEIYRKLNIPVSMVIYSL</sequence>